<evidence type="ECO:0000256" key="4">
    <source>
        <dbReference type="ARBA" id="ARBA00022989"/>
    </source>
</evidence>
<evidence type="ECO:0000256" key="6">
    <source>
        <dbReference type="SAM" id="MobiDB-lite"/>
    </source>
</evidence>
<dbReference type="PANTHER" id="PTHR23505">
    <property type="entry name" value="SPINSTER"/>
    <property type="match status" value="1"/>
</dbReference>
<keyword evidence="3 7" id="KW-0812">Transmembrane</keyword>
<dbReference type="GeneID" id="94429127"/>
<dbReference type="GO" id="GO:0016020">
    <property type="term" value="C:membrane"/>
    <property type="evidence" value="ECO:0007669"/>
    <property type="project" value="UniProtKB-SubCell"/>
</dbReference>
<name>A0A2C6KWV5_9APIC</name>
<feature type="transmembrane region" description="Helical" evidence="7">
    <location>
        <begin position="61"/>
        <end position="79"/>
    </location>
</feature>
<feature type="compositionally biased region" description="Low complexity" evidence="6">
    <location>
        <begin position="179"/>
        <end position="188"/>
    </location>
</feature>
<evidence type="ECO:0000256" key="1">
    <source>
        <dbReference type="ARBA" id="ARBA00004141"/>
    </source>
</evidence>
<proteinExistence type="predicted"/>
<gene>
    <name evidence="8" type="ORF">CSUI_005746</name>
</gene>
<keyword evidence="9" id="KW-1185">Reference proteome</keyword>
<accession>A0A2C6KWV5</accession>
<sequence length="307" mass="34435">MPRSALNFIVMFFQYAGLSDWEASFTVSASWLAAMLVAPFVGCLGDAVHRRYPNKGRPVMAQSAILIRSFLMFVILSCIPKKRESFLLFLFVSSLIGLMAGWPGVGVNRPILTEIVLPKHRATVFSLFSTMEGVGSALLGSPVVGLLAQKVFGYSQPLKKSSHSHRSSSTSSPPPPSPSDASSSSFSSQRETDEKNAEALSLALICTTVGPWILSVGVYFLLHCTYTADRQAAALAARKLEEEDERQEEEERRKRREEEEEARVVDLEGQHRHQDEIVEKEEDDEEEEEERDKKTRLERKHKRVVYS</sequence>
<keyword evidence="4 7" id="KW-1133">Transmembrane helix</keyword>
<feature type="region of interest" description="Disordered" evidence="6">
    <location>
        <begin position="240"/>
        <end position="307"/>
    </location>
</feature>
<dbReference type="Proteomes" id="UP000221165">
    <property type="component" value="Unassembled WGS sequence"/>
</dbReference>
<dbReference type="Gene3D" id="1.20.1250.20">
    <property type="entry name" value="MFS general substrate transporter like domains"/>
    <property type="match status" value="1"/>
</dbReference>
<evidence type="ECO:0000313" key="8">
    <source>
        <dbReference type="EMBL" id="PHJ20423.1"/>
    </source>
</evidence>
<feature type="compositionally biased region" description="Basic and acidic residues" evidence="6">
    <location>
        <begin position="262"/>
        <end position="277"/>
    </location>
</feature>
<keyword evidence="2" id="KW-0813">Transport</keyword>
<dbReference type="InterPro" id="IPR044770">
    <property type="entry name" value="MFS_spinster-like"/>
</dbReference>
<dbReference type="OrthoDB" id="440755at2759"/>
<feature type="compositionally biased region" description="Basic residues" evidence="6">
    <location>
        <begin position="294"/>
        <end position="307"/>
    </location>
</feature>
<evidence type="ECO:0000256" key="7">
    <source>
        <dbReference type="SAM" id="Phobius"/>
    </source>
</evidence>
<dbReference type="InterPro" id="IPR036259">
    <property type="entry name" value="MFS_trans_sf"/>
</dbReference>
<keyword evidence="5 7" id="KW-0472">Membrane</keyword>
<evidence type="ECO:0000313" key="9">
    <source>
        <dbReference type="Proteomes" id="UP000221165"/>
    </source>
</evidence>
<dbReference type="VEuPathDB" id="ToxoDB:CSUI_005746"/>
<dbReference type="PANTHER" id="PTHR23505:SF52">
    <property type="entry name" value="MAJOR FACILITATOR SUPERFAMILY PROTEIN"/>
    <property type="match status" value="1"/>
</dbReference>
<feature type="transmembrane region" description="Helical" evidence="7">
    <location>
        <begin position="21"/>
        <end position="41"/>
    </location>
</feature>
<evidence type="ECO:0000256" key="2">
    <source>
        <dbReference type="ARBA" id="ARBA00022448"/>
    </source>
</evidence>
<dbReference type="RefSeq" id="XP_067922111.1">
    <property type="nucleotide sequence ID" value="XM_068065916.1"/>
</dbReference>
<organism evidence="8 9">
    <name type="scientific">Cystoisospora suis</name>
    <dbReference type="NCBI Taxonomy" id="483139"/>
    <lineage>
        <taxon>Eukaryota</taxon>
        <taxon>Sar</taxon>
        <taxon>Alveolata</taxon>
        <taxon>Apicomplexa</taxon>
        <taxon>Conoidasida</taxon>
        <taxon>Coccidia</taxon>
        <taxon>Eucoccidiorida</taxon>
        <taxon>Eimeriorina</taxon>
        <taxon>Sarcocystidae</taxon>
        <taxon>Cystoisospora</taxon>
    </lineage>
</organism>
<feature type="transmembrane region" description="Helical" evidence="7">
    <location>
        <begin position="199"/>
        <end position="222"/>
    </location>
</feature>
<dbReference type="AlphaFoldDB" id="A0A2C6KWV5"/>
<evidence type="ECO:0000256" key="5">
    <source>
        <dbReference type="ARBA" id="ARBA00023136"/>
    </source>
</evidence>
<feature type="region of interest" description="Disordered" evidence="6">
    <location>
        <begin position="158"/>
        <end position="192"/>
    </location>
</feature>
<feature type="compositionally biased region" description="Acidic residues" evidence="6">
    <location>
        <begin position="278"/>
        <end position="290"/>
    </location>
</feature>
<comment type="caution">
    <text evidence="8">The sequence shown here is derived from an EMBL/GenBank/DDBJ whole genome shotgun (WGS) entry which is preliminary data.</text>
</comment>
<evidence type="ECO:0000256" key="3">
    <source>
        <dbReference type="ARBA" id="ARBA00022692"/>
    </source>
</evidence>
<comment type="subcellular location">
    <subcellularLocation>
        <location evidence="1">Membrane</location>
        <topology evidence="1">Multi-pass membrane protein</topology>
    </subcellularLocation>
</comment>
<feature type="transmembrane region" description="Helical" evidence="7">
    <location>
        <begin position="86"/>
        <end position="105"/>
    </location>
</feature>
<dbReference type="SUPFAM" id="SSF103473">
    <property type="entry name" value="MFS general substrate transporter"/>
    <property type="match status" value="1"/>
</dbReference>
<dbReference type="EMBL" id="MIGC01002763">
    <property type="protein sequence ID" value="PHJ20423.1"/>
    <property type="molecule type" value="Genomic_DNA"/>
</dbReference>
<protein>
    <submittedName>
        <fullName evidence="8">Major facilitator family protein</fullName>
    </submittedName>
</protein>
<reference evidence="8 9" key="1">
    <citation type="journal article" date="2017" name="Int. J. Parasitol.">
        <title>The genome of the protozoan parasite Cystoisospora suis and a reverse vaccinology approach to identify vaccine candidates.</title>
        <authorList>
            <person name="Palmieri N."/>
            <person name="Shrestha A."/>
            <person name="Ruttkowski B."/>
            <person name="Beck T."/>
            <person name="Vogl C."/>
            <person name="Tomley F."/>
            <person name="Blake D.P."/>
            <person name="Joachim A."/>
        </authorList>
    </citation>
    <scope>NUCLEOTIDE SEQUENCE [LARGE SCALE GENOMIC DNA]</scope>
    <source>
        <strain evidence="8 9">Wien I</strain>
    </source>
</reference>